<dbReference type="OrthoDB" id="5399138at2759"/>
<dbReference type="Pfam" id="PF00083">
    <property type="entry name" value="Sugar_tr"/>
    <property type="match status" value="2"/>
</dbReference>
<feature type="transmembrane region" description="Helical" evidence="5">
    <location>
        <begin position="228"/>
        <end position="247"/>
    </location>
</feature>
<comment type="subcellular location">
    <subcellularLocation>
        <location evidence="1">Membrane</location>
        <topology evidence="1">Multi-pass membrane protein</topology>
    </subcellularLocation>
</comment>
<proteinExistence type="predicted"/>
<accession>A0A8H4VY30</accession>
<protein>
    <recommendedName>
        <fullName evidence="8">Major facilitator superfamily (MFS) profile domain-containing protein</fullName>
    </recommendedName>
</protein>
<dbReference type="InterPro" id="IPR050360">
    <property type="entry name" value="MFS_Sugar_Transporters"/>
</dbReference>
<dbReference type="Proteomes" id="UP000566819">
    <property type="component" value="Unassembled WGS sequence"/>
</dbReference>
<dbReference type="Gene3D" id="2.70.100.10">
    <property type="entry name" value="Glycoside hydrolase, family 7, domain"/>
    <property type="match status" value="1"/>
</dbReference>
<keyword evidence="2 5" id="KW-0812">Transmembrane</keyword>
<dbReference type="SUPFAM" id="SSF103473">
    <property type="entry name" value="MFS general substrate transporter"/>
    <property type="match status" value="1"/>
</dbReference>
<dbReference type="EMBL" id="JAAMPI010001615">
    <property type="protein sequence ID" value="KAF4624570.1"/>
    <property type="molecule type" value="Genomic_DNA"/>
</dbReference>
<name>A0A8H4VY30_9HELO</name>
<dbReference type="Gene3D" id="1.20.1250.20">
    <property type="entry name" value="MFS general substrate transporter like domains"/>
    <property type="match status" value="2"/>
</dbReference>
<reference evidence="6 7" key="1">
    <citation type="submission" date="2020-03" db="EMBL/GenBank/DDBJ databases">
        <title>Draft Genome Sequence of Cudoniella acicularis.</title>
        <authorList>
            <person name="Buettner E."/>
            <person name="Kellner H."/>
        </authorList>
    </citation>
    <scope>NUCLEOTIDE SEQUENCE [LARGE SCALE GENOMIC DNA]</scope>
    <source>
        <strain evidence="6 7">DSM 108380</strain>
    </source>
</reference>
<feature type="transmembrane region" description="Helical" evidence="5">
    <location>
        <begin position="57"/>
        <end position="73"/>
    </location>
</feature>
<dbReference type="GO" id="GO:0004553">
    <property type="term" value="F:hydrolase activity, hydrolyzing O-glycosyl compounds"/>
    <property type="evidence" value="ECO:0007669"/>
    <property type="project" value="InterPro"/>
</dbReference>
<dbReference type="InterPro" id="IPR005828">
    <property type="entry name" value="MFS_sugar_transport-like"/>
</dbReference>
<dbReference type="GO" id="GO:0005351">
    <property type="term" value="F:carbohydrate:proton symporter activity"/>
    <property type="evidence" value="ECO:0007669"/>
    <property type="project" value="TreeGrafter"/>
</dbReference>
<feature type="transmembrane region" description="Helical" evidence="5">
    <location>
        <begin position="79"/>
        <end position="97"/>
    </location>
</feature>
<evidence type="ECO:0000256" key="1">
    <source>
        <dbReference type="ARBA" id="ARBA00004141"/>
    </source>
</evidence>
<evidence type="ECO:0000256" key="3">
    <source>
        <dbReference type="ARBA" id="ARBA00022989"/>
    </source>
</evidence>
<keyword evidence="4 5" id="KW-0472">Membrane</keyword>
<dbReference type="GO" id="GO:0016020">
    <property type="term" value="C:membrane"/>
    <property type="evidence" value="ECO:0007669"/>
    <property type="project" value="UniProtKB-SubCell"/>
</dbReference>
<dbReference type="InterPro" id="IPR036259">
    <property type="entry name" value="MFS_trans_sf"/>
</dbReference>
<dbReference type="AlphaFoldDB" id="A0A8H4VY30"/>
<dbReference type="GO" id="GO:0005975">
    <property type="term" value="P:carbohydrate metabolic process"/>
    <property type="evidence" value="ECO:0007669"/>
    <property type="project" value="InterPro"/>
</dbReference>
<keyword evidence="7" id="KW-1185">Reference proteome</keyword>
<evidence type="ECO:0000256" key="5">
    <source>
        <dbReference type="SAM" id="Phobius"/>
    </source>
</evidence>
<keyword evidence="3 5" id="KW-1133">Transmembrane helix</keyword>
<dbReference type="PANTHER" id="PTHR48022:SF20">
    <property type="entry name" value="MAJOR FACILITATOR SUPERFAMILY (MFS) PROFILE DOMAIN-CONTAINING PROTEIN-RELATED"/>
    <property type="match status" value="1"/>
</dbReference>
<organism evidence="6 7">
    <name type="scientific">Cudoniella acicularis</name>
    <dbReference type="NCBI Taxonomy" id="354080"/>
    <lineage>
        <taxon>Eukaryota</taxon>
        <taxon>Fungi</taxon>
        <taxon>Dikarya</taxon>
        <taxon>Ascomycota</taxon>
        <taxon>Pezizomycotina</taxon>
        <taxon>Leotiomycetes</taxon>
        <taxon>Helotiales</taxon>
        <taxon>Tricladiaceae</taxon>
        <taxon>Cudoniella</taxon>
    </lineage>
</organism>
<evidence type="ECO:0000256" key="4">
    <source>
        <dbReference type="ARBA" id="ARBA00023136"/>
    </source>
</evidence>
<comment type="caution">
    <text evidence="6">The sequence shown here is derived from an EMBL/GenBank/DDBJ whole genome shotgun (WGS) entry which is preliminary data.</text>
</comment>
<feature type="transmembrane region" description="Helical" evidence="5">
    <location>
        <begin position="24"/>
        <end position="45"/>
    </location>
</feature>
<feature type="transmembrane region" description="Helical" evidence="5">
    <location>
        <begin position="259"/>
        <end position="278"/>
    </location>
</feature>
<dbReference type="PANTHER" id="PTHR48022">
    <property type="entry name" value="PLASTIDIC GLUCOSE TRANSPORTER 4"/>
    <property type="match status" value="1"/>
</dbReference>
<evidence type="ECO:0008006" key="8">
    <source>
        <dbReference type="Google" id="ProtNLM"/>
    </source>
</evidence>
<evidence type="ECO:0000256" key="2">
    <source>
        <dbReference type="ARBA" id="ARBA00022692"/>
    </source>
</evidence>
<gene>
    <name evidence="6" type="ORF">G7Y89_g13602</name>
</gene>
<dbReference type="SUPFAM" id="SSF49899">
    <property type="entry name" value="Concanavalin A-like lectins/glucanases"/>
    <property type="match status" value="1"/>
</dbReference>
<dbReference type="InterPro" id="IPR037019">
    <property type="entry name" value="Glyco_hydro_7_sf"/>
</dbReference>
<feature type="transmembrane region" description="Helical" evidence="5">
    <location>
        <begin position="290"/>
        <end position="314"/>
    </location>
</feature>
<evidence type="ECO:0000313" key="6">
    <source>
        <dbReference type="EMBL" id="KAF4624570.1"/>
    </source>
</evidence>
<evidence type="ECO:0000313" key="7">
    <source>
        <dbReference type="Proteomes" id="UP000566819"/>
    </source>
</evidence>
<dbReference type="InterPro" id="IPR013320">
    <property type="entry name" value="ConA-like_dom_sf"/>
</dbReference>
<sequence>METGIIGPVTVMKSFVAEFGTPSATVHGLVVSAILIPAAVSSFFAGRVADILGRPKAIAVGALIFGIGAALEVRAVKIAVFVFLITVGIVTGSFTCYDSEYLSSSLAWRTPFIVPPPSHSSSLLPPRFGSSRHADAFSTWEHLGVANSEREKADINIEVGVLNTPARSRSVSPERPNIIARTRSRGSAMKSGFLDMFAKDQLSGIGGVLYYAPLLFQQAGLTSTKASFLASGISALLIFTFTIPALLFSDKWGRRTSTIYGGTVLSLLMFLIGILYATSSVHASTGASRWLVILSIYLFTIVYAISWAVGIKVVMAGMHRSVRMIAAVRVSGKEVKQMSKAGHHLPHPPASAQALTVPAALRSTSGKPTRNRPSPPLTPAPIHLKHLILMILALFQQKSLAIPTDAILTPIFLTNDNTTSGTLSQIKRFYVQNGVKIPNPMPDCRRGGEFHQCFFLQRAEESICFAHRSNRAMALNEPQKLEGVADVIQELDAWLENTQFRIAAKGDIGYCIATDRRIKLDPLFGVLGIKAKIDSKELGYSVLRVPGPQSAPVHTKEGTWADLIPIRIISGTPTSSGRQLLTGWKTHITGAVILSPALDLLVITPLT</sequence>